<evidence type="ECO:0000313" key="1">
    <source>
        <dbReference type="EMBL" id="KAJ8541052.1"/>
    </source>
</evidence>
<comment type="caution">
    <text evidence="1">The sequence shown here is derived from an EMBL/GenBank/DDBJ whole genome shotgun (WGS) entry which is preliminary data.</text>
</comment>
<evidence type="ECO:0000313" key="2">
    <source>
        <dbReference type="Proteomes" id="UP001152561"/>
    </source>
</evidence>
<proteinExistence type="predicted"/>
<dbReference type="EMBL" id="JAJAGQ010000015">
    <property type="protein sequence ID" value="KAJ8541052.1"/>
    <property type="molecule type" value="Genomic_DNA"/>
</dbReference>
<sequence>MTVFHFFNCAILTPSITPLPLFPRSLSGRFLYAEAVPEIIKDCLACALTCVEGCLNKLIPGRDQRTVFSTSNQALDPHNNPRTRNNTLEFVYFFGIKQGNNGSRPKLQAVLLSAYIIKKLHFGSYSRVIDSLQEGIKLEEVSGE</sequence>
<dbReference type="Proteomes" id="UP001152561">
    <property type="component" value="Unassembled WGS sequence"/>
</dbReference>
<dbReference type="AlphaFoldDB" id="A0A9Q1LNC8"/>
<organism evidence="1 2">
    <name type="scientific">Anisodus acutangulus</name>
    <dbReference type="NCBI Taxonomy" id="402998"/>
    <lineage>
        <taxon>Eukaryota</taxon>
        <taxon>Viridiplantae</taxon>
        <taxon>Streptophyta</taxon>
        <taxon>Embryophyta</taxon>
        <taxon>Tracheophyta</taxon>
        <taxon>Spermatophyta</taxon>
        <taxon>Magnoliopsida</taxon>
        <taxon>eudicotyledons</taxon>
        <taxon>Gunneridae</taxon>
        <taxon>Pentapetalae</taxon>
        <taxon>asterids</taxon>
        <taxon>lamiids</taxon>
        <taxon>Solanales</taxon>
        <taxon>Solanaceae</taxon>
        <taxon>Solanoideae</taxon>
        <taxon>Hyoscyameae</taxon>
        <taxon>Anisodus</taxon>
    </lineage>
</organism>
<accession>A0A9Q1LNC8</accession>
<protein>
    <submittedName>
        <fullName evidence="1">Uncharacterized protein</fullName>
    </submittedName>
</protein>
<reference evidence="2" key="1">
    <citation type="journal article" date="2023" name="Proc. Natl. Acad. Sci. U.S.A.">
        <title>Genomic and structural basis for evolution of tropane alkaloid biosynthesis.</title>
        <authorList>
            <person name="Wanga Y.-J."/>
            <person name="Taina T."/>
            <person name="Yua J.-Y."/>
            <person name="Lia J."/>
            <person name="Xua B."/>
            <person name="Chenc J."/>
            <person name="D'Auriad J.C."/>
            <person name="Huanga J.-P."/>
            <person name="Huanga S.-X."/>
        </authorList>
    </citation>
    <scope>NUCLEOTIDE SEQUENCE [LARGE SCALE GENOMIC DNA]</scope>
    <source>
        <strain evidence="2">cv. KIB-2019</strain>
    </source>
</reference>
<keyword evidence="2" id="KW-1185">Reference proteome</keyword>
<gene>
    <name evidence="1" type="ORF">K7X08_001868</name>
</gene>
<name>A0A9Q1LNC8_9SOLA</name>